<evidence type="ECO:0000256" key="1">
    <source>
        <dbReference type="ARBA" id="ARBA00003330"/>
    </source>
</evidence>
<dbReference type="EMBL" id="BMHP01000009">
    <property type="protein sequence ID" value="GGD97369.1"/>
    <property type="molecule type" value="Genomic_DNA"/>
</dbReference>
<keyword evidence="14" id="KW-1185">Reference proteome</keyword>
<keyword evidence="7" id="KW-0676">Redox-active center</keyword>
<evidence type="ECO:0000256" key="7">
    <source>
        <dbReference type="ARBA" id="ARBA00023284"/>
    </source>
</evidence>
<dbReference type="InterPro" id="IPR050924">
    <property type="entry name" value="Peroxiredoxin_BCP/PrxQ"/>
</dbReference>
<dbReference type="GO" id="GO:0008379">
    <property type="term" value="F:thioredoxin peroxidase activity"/>
    <property type="evidence" value="ECO:0007669"/>
    <property type="project" value="TreeGrafter"/>
</dbReference>
<dbReference type="InterPro" id="IPR036249">
    <property type="entry name" value="Thioredoxin-like_sf"/>
</dbReference>
<dbReference type="GO" id="GO:0045454">
    <property type="term" value="P:cell redox homeostasis"/>
    <property type="evidence" value="ECO:0007669"/>
    <property type="project" value="TreeGrafter"/>
</dbReference>
<comment type="catalytic activity">
    <reaction evidence="11">
        <text>a hydroperoxide + [thioredoxin]-dithiol = an alcohol + [thioredoxin]-disulfide + H2O</text>
        <dbReference type="Rhea" id="RHEA:62620"/>
        <dbReference type="Rhea" id="RHEA-COMP:10698"/>
        <dbReference type="Rhea" id="RHEA-COMP:10700"/>
        <dbReference type="ChEBI" id="CHEBI:15377"/>
        <dbReference type="ChEBI" id="CHEBI:29950"/>
        <dbReference type="ChEBI" id="CHEBI:30879"/>
        <dbReference type="ChEBI" id="CHEBI:35924"/>
        <dbReference type="ChEBI" id="CHEBI:50058"/>
        <dbReference type="EC" id="1.11.1.24"/>
    </reaction>
</comment>
<dbReference type="PROSITE" id="PS51352">
    <property type="entry name" value="THIOREDOXIN_2"/>
    <property type="match status" value="1"/>
</dbReference>
<evidence type="ECO:0000256" key="6">
    <source>
        <dbReference type="ARBA" id="ARBA00023157"/>
    </source>
</evidence>
<keyword evidence="3" id="KW-0575">Peroxidase</keyword>
<keyword evidence="4" id="KW-0049">Antioxidant</keyword>
<evidence type="ECO:0000256" key="11">
    <source>
        <dbReference type="ARBA" id="ARBA00049091"/>
    </source>
</evidence>
<keyword evidence="6" id="KW-1015">Disulfide bond</keyword>
<proteinExistence type="inferred from homology"/>
<evidence type="ECO:0000256" key="3">
    <source>
        <dbReference type="ARBA" id="ARBA00022559"/>
    </source>
</evidence>
<organism evidence="13 14">
    <name type="scientific">Paenibacillus nasutitermitis</name>
    <dbReference type="NCBI Taxonomy" id="1652958"/>
    <lineage>
        <taxon>Bacteria</taxon>
        <taxon>Bacillati</taxon>
        <taxon>Bacillota</taxon>
        <taxon>Bacilli</taxon>
        <taxon>Bacillales</taxon>
        <taxon>Paenibacillaceae</taxon>
        <taxon>Paenibacillus</taxon>
    </lineage>
</organism>
<keyword evidence="5" id="KW-0560">Oxidoreductase</keyword>
<dbReference type="GO" id="GO:0034599">
    <property type="term" value="P:cellular response to oxidative stress"/>
    <property type="evidence" value="ECO:0007669"/>
    <property type="project" value="TreeGrafter"/>
</dbReference>
<reference evidence="13" key="1">
    <citation type="journal article" date="2014" name="Int. J. Syst. Evol. Microbiol.">
        <title>Complete genome sequence of Corynebacterium casei LMG S-19264T (=DSM 44701T), isolated from a smear-ripened cheese.</title>
        <authorList>
            <consortium name="US DOE Joint Genome Institute (JGI-PGF)"/>
            <person name="Walter F."/>
            <person name="Albersmeier A."/>
            <person name="Kalinowski J."/>
            <person name="Ruckert C."/>
        </authorList>
    </citation>
    <scope>NUCLEOTIDE SEQUENCE</scope>
    <source>
        <strain evidence="13">CGMCC 1.15178</strain>
    </source>
</reference>
<name>A0A916ZGX3_9BACL</name>
<reference evidence="13" key="2">
    <citation type="submission" date="2020-09" db="EMBL/GenBank/DDBJ databases">
        <authorList>
            <person name="Sun Q."/>
            <person name="Zhou Y."/>
        </authorList>
    </citation>
    <scope>NUCLEOTIDE SEQUENCE</scope>
    <source>
        <strain evidence="13">CGMCC 1.15178</strain>
    </source>
</reference>
<gene>
    <name evidence="13" type="ORF">GCM10010911_65120</name>
</gene>
<comment type="function">
    <text evidence="1">Thiol-specific peroxidase that catalyzes the reduction of hydrogen peroxide and organic hydroperoxides to water and alcohols, respectively. Plays a role in cell protection against oxidative stress by detoxifying peroxides and as sensor of hydrogen peroxide-mediated signaling events.</text>
</comment>
<evidence type="ECO:0000256" key="5">
    <source>
        <dbReference type="ARBA" id="ARBA00023002"/>
    </source>
</evidence>
<dbReference type="PANTHER" id="PTHR42801:SF7">
    <property type="entry name" value="SLL1159 PROTEIN"/>
    <property type="match status" value="1"/>
</dbReference>
<evidence type="ECO:0000256" key="10">
    <source>
        <dbReference type="ARBA" id="ARBA00041373"/>
    </source>
</evidence>
<dbReference type="Gene3D" id="3.40.30.10">
    <property type="entry name" value="Glutaredoxin"/>
    <property type="match status" value="1"/>
</dbReference>
<evidence type="ECO:0000256" key="9">
    <source>
        <dbReference type="ARBA" id="ARBA00038489"/>
    </source>
</evidence>
<evidence type="ECO:0000259" key="12">
    <source>
        <dbReference type="PROSITE" id="PS51352"/>
    </source>
</evidence>
<evidence type="ECO:0000313" key="13">
    <source>
        <dbReference type="EMBL" id="GGD97369.1"/>
    </source>
</evidence>
<dbReference type="InterPro" id="IPR000866">
    <property type="entry name" value="AhpC/TSA"/>
</dbReference>
<sequence>MENLNEQLAVMEENLKTVIPLEAYRLLQQSLENLQQSGVANGLQVGDQAPDFTLKNALGSEINFYQALNNGPVILSFYRGGWCPYCNLQLRALQAILPRFRELGANLIAVSPQSPDNTIGQQEKERFGFSVLSDNNGHVASQFHVLYEVPEAEKNVLQGFGRNLLEYNATNRWILPVPSTFVIDSRAVIRFAHANSNFMRRVEPEIILQVLRGVLKDGE</sequence>
<dbReference type="AlphaFoldDB" id="A0A916ZGX3"/>
<dbReference type="SUPFAM" id="SSF52833">
    <property type="entry name" value="Thioredoxin-like"/>
    <property type="match status" value="1"/>
</dbReference>
<evidence type="ECO:0000256" key="2">
    <source>
        <dbReference type="ARBA" id="ARBA00013017"/>
    </source>
</evidence>
<dbReference type="InterPro" id="IPR013766">
    <property type="entry name" value="Thioredoxin_domain"/>
</dbReference>
<comment type="similarity">
    <text evidence="9">Belongs to the peroxiredoxin family. BCP/PrxQ subfamily.</text>
</comment>
<dbReference type="EC" id="1.11.1.24" evidence="2"/>
<accession>A0A916ZGX3</accession>
<comment type="caution">
    <text evidence="13">The sequence shown here is derived from an EMBL/GenBank/DDBJ whole genome shotgun (WGS) entry which is preliminary data.</text>
</comment>
<protein>
    <recommendedName>
        <fullName evidence="2">thioredoxin-dependent peroxiredoxin</fullName>
        <ecNumber evidence="2">1.11.1.24</ecNumber>
    </recommendedName>
    <alternativeName>
        <fullName evidence="10">Bacterioferritin comigratory protein</fullName>
    </alternativeName>
    <alternativeName>
        <fullName evidence="8">Thioredoxin peroxidase</fullName>
    </alternativeName>
</protein>
<dbReference type="Proteomes" id="UP000612456">
    <property type="component" value="Unassembled WGS sequence"/>
</dbReference>
<evidence type="ECO:0000256" key="4">
    <source>
        <dbReference type="ARBA" id="ARBA00022862"/>
    </source>
</evidence>
<dbReference type="GO" id="GO:0005737">
    <property type="term" value="C:cytoplasm"/>
    <property type="evidence" value="ECO:0007669"/>
    <property type="project" value="TreeGrafter"/>
</dbReference>
<dbReference type="PANTHER" id="PTHR42801">
    <property type="entry name" value="THIOREDOXIN-DEPENDENT PEROXIDE REDUCTASE"/>
    <property type="match status" value="1"/>
</dbReference>
<dbReference type="RefSeq" id="WP_188999267.1">
    <property type="nucleotide sequence ID" value="NZ_BMHP01000009.1"/>
</dbReference>
<dbReference type="Pfam" id="PF00578">
    <property type="entry name" value="AhpC-TSA"/>
    <property type="match status" value="1"/>
</dbReference>
<evidence type="ECO:0000256" key="8">
    <source>
        <dbReference type="ARBA" id="ARBA00032824"/>
    </source>
</evidence>
<dbReference type="CDD" id="cd02970">
    <property type="entry name" value="PRX_like2"/>
    <property type="match status" value="1"/>
</dbReference>
<feature type="domain" description="Thioredoxin" evidence="12">
    <location>
        <begin position="43"/>
        <end position="216"/>
    </location>
</feature>
<evidence type="ECO:0000313" key="14">
    <source>
        <dbReference type="Proteomes" id="UP000612456"/>
    </source>
</evidence>